<reference evidence="1 2" key="1">
    <citation type="submission" date="2018-06" db="EMBL/GenBank/DDBJ databases">
        <title>Genomic Encyclopedia of Type Strains, Phase IV (KMG-IV): sequencing the most valuable type-strain genomes for metagenomic binning, comparative biology and taxonomic classification.</title>
        <authorList>
            <person name="Goeker M."/>
        </authorList>
    </citation>
    <scope>NUCLEOTIDE SEQUENCE [LARGE SCALE GENOMIC DNA]</scope>
    <source>
        <strain evidence="1 2">DSM 5</strain>
    </source>
</reference>
<proteinExistence type="predicted"/>
<dbReference type="Pfam" id="PF21845">
    <property type="entry name" value="DUF6904"/>
    <property type="match status" value="1"/>
</dbReference>
<sequence length="243" mass="28863">MIHIQNTPNLLGVTATGDIHDFEELYEVLHTIVGEEGEYIYYDAVRLRVLGVCYDIRHAMMGNRGAHYVPNGLEREQMKRLSITGSEMNIYLSFETYWPEMIFVWYALNDFIRLHEKHHKTHAWDATIATVRKLQAAVATCLEETLPVNKFVQLKRYMTPATTWVIDKYEGYATQYLDMLNIKFIEMDREKREKNLSIFAKRLAEQDQQYLKQKRQIEEVAREDGIHVNNVRYTKEYPEFLEW</sequence>
<evidence type="ECO:0000313" key="1">
    <source>
        <dbReference type="EMBL" id="PZX08336.1"/>
    </source>
</evidence>
<dbReference type="EMBL" id="QKZI01000001">
    <property type="protein sequence ID" value="PZX08336.1"/>
    <property type="molecule type" value="Genomic_DNA"/>
</dbReference>
<dbReference type="OrthoDB" id="1999450at2"/>
<dbReference type="InterPro" id="IPR054199">
    <property type="entry name" value="DUF6904"/>
</dbReference>
<keyword evidence="2" id="KW-1185">Reference proteome</keyword>
<dbReference type="Proteomes" id="UP000248646">
    <property type="component" value="Unassembled WGS sequence"/>
</dbReference>
<organism evidence="1 2">
    <name type="scientific">Psychrobacillus insolitus</name>
    <dbReference type="NCBI Taxonomy" id="1461"/>
    <lineage>
        <taxon>Bacteria</taxon>
        <taxon>Bacillati</taxon>
        <taxon>Bacillota</taxon>
        <taxon>Bacilli</taxon>
        <taxon>Bacillales</taxon>
        <taxon>Bacillaceae</taxon>
        <taxon>Psychrobacillus</taxon>
    </lineage>
</organism>
<dbReference type="AlphaFoldDB" id="A0A2W7PIZ1"/>
<gene>
    <name evidence="1" type="ORF">C7437_1011460</name>
</gene>
<comment type="caution">
    <text evidence="1">The sequence shown here is derived from an EMBL/GenBank/DDBJ whole genome shotgun (WGS) entry which is preliminary data.</text>
</comment>
<protein>
    <submittedName>
        <fullName evidence="1">Uncharacterized protein</fullName>
    </submittedName>
</protein>
<evidence type="ECO:0000313" key="2">
    <source>
        <dbReference type="Proteomes" id="UP000248646"/>
    </source>
</evidence>
<dbReference type="RefSeq" id="WP_111438919.1">
    <property type="nucleotide sequence ID" value="NZ_QKZI01000001.1"/>
</dbReference>
<name>A0A2W7PIZ1_9BACI</name>
<accession>A0A2W7PIZ1</accession>